<name>A0A728QV89_SALEB</name>
<dbReference type="EMBL" id="DAARJL010000015">
    <property type="protein sequence ID" value="HAE2679897.1"/>
    <property type="molecule type" value="Genomic_DNA"/>
</dbReference>
<organism evidence="2">
    <name type="scientific">Salmonella paratyphi B</name>
    <name type="common">Salmonella enterica subsp. enterica serovar Paratyphi B</name>
    <dbReference type="NCBI Taxonomy" id="57045"/>
    <lineage>
        <taxon>Bacteria</taxon>
        <taxon>Pseudomonadati</taxon>
        <taxon>Pseudomonadota</taxon>
        <taxon>Gammaproteobacteria</taxon>
        <taxon>Enterobacterales</taxon>
        <taxon>Enterobacteriaceae</taxon>
        <taxon>Salmonella</taxon>
    </lineage>
</organism>
<protein>
    <submittedName>
        <fullName evidence="2">Uncharacterized protein</fullName>
    </submittedName>
</protein>
<sequence length="66" mass="7311">MYRCSQPEKESQDEQKSAKKRQPVVKPAVQETMSATVPLGYEEMLTELEAIVADAEARLAEEEAAA</sequence>
<reference evidence="2" key="1">
    <citation type="journal article" date="2018" name="Genome Biol.">
        <title>SKESA: strategic k-mer extension for scrupulous assemblies.</title>
        <authorList>
            <person name="Souvorov A."/>
            <person name="Agarwala R."/>
            <person name="Lipman D.J."/>
        </authorList>
    </citation>
    <scope>NUCLEOTIDE SEQUENCE</scope>
    <source>
        <strain evidence="2">DMS 61/81</strain>
    </source>
</reference>
<evidence type="ECO:0000313" key="2">
    <source>
        <dbReference type="EMBL" id="HAE2679897.1"/>
    </source>
</evidence>
<accession>A0A728QV89</accession>
<feature type="region of interest" description="Disordered" evidence="1">
    <location>
        <begin position="1"/>
        <end position="27"/>
    </location>
</feature>
<proteinExistence type="predicted"/>
<evidence type="ECO:0000256" key="1">
    <source>
        <dbReference type="SAM" id="MobiDB-lite"/>
    </source>
</evidence>
<gene>
    <name evidence="2" type="ORF">GNB57_002749</name>
</gene>
<reference evidence="2" key="2">
    <citation type="submission" date="2018-07" db="EMBL/GenBank/DDBJ databases">
        <authorList>
            <consortium name="NCBI Pathogen Detection Project"/>
        </authorList>
    </citation>
    <scope>NUCLEOTIDE SEQUENCE</scope>
    <source>
        <strain evidence="2">DMS 61/81</strain>
    </source>
</reference>
<feature type="compositionally biased region" description="Basic and acidic residues" evidence="1">
    <location>
        <begin position="1"/>
        <end position="17"/>
    </location>
</feature>
<comment type="caution">
    <text evidence="2">The sequence shown here is derived from an EMBL/GenBank/DDBJ whole genome shotgun (WGS) entry which is preliminary data.</text>
</comment>
<dbReference type="AlphaFoldDB" id="A0A728QV89"/>